<dbReference type="EMBL" id="MHWA01000007">
    <property type="protein sequence ID" value="OHB02105.1"/>
    <property type="molecule type" value="Genomic_DNA"/>
</dbReference>
<dbReference type="GO" id="GO:0005829">
    <property type="term" value="C:cytosol"/>
    <property type="evidence" value="ECO:0007669"/>
    <property type="project" value="TreeGrafter"/>
</dbReference>
<evidence type="ECO:0000313" key="3">
    <source>
        <dbReference type="Proteomes" id="UP000178404"/>
    </source>
</evidence>
<evidence type="ECO:0000313" key="2">
    <source>
        <dbReference type="EMBL" id="OHB02105.1"/>
    </source>
</evidence>
<feature type="binding site" evidence="1">
    <location>
        <position position="7"/>
    </location>
    <ligand>
        <name>a divalent metal cation</name>
        <dbReference type="ChEBI" id="CHEBI:60240"/>
        <label>1</label>
    </ligand>
</feature>
<proteinExistence type="predicted"/>
<feature type="binding site" evidence="1">
    <location>
        <position position="159"/>
    </location>
    <ligand>
        <name>a divalent metal cation</name>
        <dbReference type="ChEBI" id="CHEBI:60240"/>
        <label>2</label>
    </ligand>
</feature>
<dbReference type="InterPro" id="IPR032466">
    <property type="entry name" value="Metal_Hydrolase"/>
</dbReference>
<organism evidence="2 3">
    <name type="scientific">Candidatus Zambryskibacteria bacterium RIFCSPLOWO2_01_FULL_35_19</name>
    <dbReference type="NCBI Taxonomy" id="1802757"/>
    <lineage>
        <taxon>Bacteria</taxon>
        <taxon>Candidatus Zambryskiibacteriota</taxon>
    </lineage>
</organism>
<protein>
    <recommendedName>
        <fullName evidence="4">Hydrolase TatD</fullName>
    </recommendedName>
</protein>
<dbReference type="GO" id="GO:0046872">
    <property type="term" value="F:metal ion binding"/>
    <property type="evidence" value="ECO:0007669"/>
    <property type="project" value="UniProtKB-KW"/>
</dbReference>
<dbReference type="Pfam" id="PF01026">
    <property type="entry name" value="TatD_DNase"/>
    <property type="match status" value="1"/>
</dbReference>
<name>A0A1G2TXS6_9BACT</name>
<gene>
    <name evidence="2" type="ORF">A3A90_02500</name>
</gene>
<evidence type="ECO:0000256" key="1">
    <source>
        <dbReference type="PIRSR" id="PIRSR005902-1"/>
    </source>
</evidence>
<reference evidence="2 3" key="1">
    <citation type="journal article" date="2016" name="Nat. Commun.">
        <title>Thousands of microbial genomes shed light on interconnected biogeochemical processes in an aquifer system.</title>
        <authorList>
            <person name="Anantharaman K."/>
            <person name="Brown C.T."/>
            <person name="Hug L.A."/>
            <person name="Sharon I."/>
            <person name="Castelle C.J."/>
            <person name="Probst A.J."/>
            <person name="Thomas B.C."/>
            <person name="Singh A."/>
            <person name="Wilkins M.J."/>
            <person name="Karaoz U."/>
            <person name="Brodie E.L."/>
            <person name="Williams K.H."/>
            <person name="Hubbard S.S."/>
            <person name="Banfield J.F."/>
        </authorList>
    </citation>
    <scope>NUCLEOTIDE SEQUENCE [LARGE SCALE GENOMIC DNA]</scope>
</reference>
<dbReference type="Gene3D" id="3.20.20.140">
    <property type="entry name" value="Metal-dependent hydrolases"/>
    <property type="match status" value="1"/>
</dbReference>
<dbReference type="GO" id="GO:0016788">
    <property type="term" value="F:hydrolase activity, acting on ester bonds"/>
    <property type="evidence" value="ECO:0007669"/>
    <property type="project" value="InterPro"/>
</dbReference>
<accession>A0A1G2TXS6</accession>
<dbReference type="InterPro" id="IPR001130">
    <property type="entry name" value="TatD-like"/>
</dbReference>
<feature type="binding site" evidence="1">
    <location>
        <position position="112"/>
    </location>
    <ligand>
        <name>a divalent metal cation</name>
        <dbReference type="ChEBI" id="CHEBI:60240"/>
        <label>1</label>
    </ligand>
</feature>
<dbReference type="SUPFAM" id="SSF51556">
    <property type="entry name" value="Metallo-dependent hydrolases"/>
    <property type="match status" value="1"/>
</dbReference>
<dbReference type="CDD" id="cd01310">
    <property type="entry name" value="TatD_DNAse"/>
    <property type="match status" value="1"/>
</dbReference>
<evidence type="ECO:0008006" key="4">
    <source>
        <dbReference type="Google" id="ProtNLM"/>
    </source>
</evidence>
<sequence length="297" mass="33527">MKYIDIHCHLDSLDYDSDREEVLVRMREKEIGTITIGADLESSKKAFEIAEQNENVWACIGVHPNCLTEKSNNTVSTLGHKDNTLETVLSDFSPDGYFEKLVKNPKVVAIGECGLDYFAPRSSSGAKSEVGFSDKDKQKKLFKKQIEFAIKYNKPLMLHIRDSHSANSGQAYEDALDILESYKKVAGPEDAKLNGNVHFFAGDVSVAKRFLDLGFSMSFTGVITFTHDYDEVIKFIPQDFIMAETDAPWVAPVPFRGKRNEPTYVIEVIKKLAEIRGESVEVLNNQILKNFKRVFKI</sequence>
<dbReference type="AlphaFoldDB" id="A0A1G2TXS6"/>
<keyword evidence="1" id="KW-0479">Metal-binding</keyword>
<dbReference type="Proteomes" id="UP000178404">
    <property type="component" value="Unassembled WGS sequence"/>
</dbReference>
<dbReference type="PANTHER" id="PTHR46124:SF2">
    <property type="entry name" value="D-AMINOACYL-TRNA DEACYLASE"/>
    <property type="match status" value="1"/>
</dbReference>
<comment type="caution">
    <text evidence="2">The sequence shown here is derived from an EMBL/GenBank/DDBJ whole genome shotgun (WGS) entry which is preliminary data.</text>
</comment>
<feature type="binding site" evidence="1">
    <location>
        <position position="198"/>
    </location>
    <ligand>
        <name>a divalent metal cation</name>
        <dbReference type="ChEBI" id="CHEBI:60240"/>
        <label>2</label>
    </ligand>
</feature>
<dbReference type="PANTHER" id="PTHR46124">
    <property type="entry name" value="D-AMINOACYL-TRNA DEACYLASE"/>
    <property type="match status" value="1"/>
</dbReference>
<dbReference type="PIRSF" id="PIRSF005902">
    <property type="entry name" value="DNase_TatD"/>
    <property type="match status" value="1"/>
</dbReference>
<feature type="binding site" evidence="1">
    <location>
        <position position="9"/>
    </location>
    <ligand>
        <name>a divalent metal cation</name>
        <dbReference type="ChEBI" id="CHEBI:60240"/>
        <label>1</label>
    </ligand>
</feature>
<feature type="binding site" evidence="1">
    <location>
        <position position="246"/>
    </location>
    <ligand>
        <name>a divalent metal cation</name>
        <dbReference type="ChEBI" id="CHEBI:60240"/>
        <label>1</label>
    </ligand>
</feature>